<dbReference type="GO" id="GO:0032040">
    <property type="term" value="C:small-subunit processome"/>
    <property type="evidence" value="ECO:0007669"/>
    <property type="project" value="TreeGrafter"/>
</dbReference>
<dbReference type="PANTHER" id="PTHR19858">
    <property type="entry name" value="WD40 REPEAT PROTEIN"/>
    <property type="match status" value="1"/>
</dbReference>
<feature type="repeat" description="WD" evidence="4">
    <location>
        <begin position="413"/>
        <end position="454"/>
    </location>
</feature>
<dbReference type="GO" id="GO:0034388">
    <property type="term" value="C:Pwp2p-containing subcomplex of 90S preribosome"/>
    <property type="evidence" value="ECO:0007669"/>
    <property type="project" value="TreeGrafter"/>
</dbReference>
<reference evidence="7" key="1">
    <citation type="journal article" date="2023" name="Mol. Biol. Evol.">
        <title>Third-Generation Sequencing Reveals the Adaptive Role of the Epigenome in Three Deep-Sea Polychaetes.</title>
        <authorList>
            <person name="Perez M."/>
            <person name="Aroh O."/>
            <person name="Sun Y."/>
            <person name="Lan Y."/>
            <person name="Juniper S.K."/>
            <person name="Young C.R."/>
            <person name="Angers B."/>
            <person name="Qian P.Y."/>
        </authorList>
    </citation>
    <scope>NUCLEOTIDE SEQUENCE</scope>
    <source>
        <strain evidence="7">P08H-3</strain>
    </source>
</reference>
<evidence type="ECO:0000256" key="4">
    <source>
        <dbReference type="PROSITE-ProRule" id="PRU00221"/>
    </source>
</evidence>
<name>A0AAD9NE50_9ANNE</name>
<feature type="region of interest" description="Disordered" evidence="5">
    <location>
        <begin position="868"/>
        <end position="902"/>
    </location>
</feature>
<protein>
    <recommendedName>
        <fullName evidence="6">Small-subunit processome Utp12 domain-containing protein</fullName>
    </recommendedName>
</protein>
<dbReference type="PROSITE" id="PS00678">
    <property type="entry name" value="WD_REPEATS_1"/>
    <property type="match status" value="2"/>
</dbReference>
<dbReference type="SUPFAM" id="SSF50969">
    <property type="entry name" value="YVTN repeat-like/Quinoprotein amine dehydrogenase"/>
    <property type="match status" value="1"/>
</dbReference>
<dbReference type="PROSITE" id="PS50082">
    <property type="entry name" value="WD_REPEATS_2"/>
    <property type="match status" value="3"/>
</dbReference>
<dbReference type="FunFam" id="2.130.10.10:FF:000255">
    <property type="entry name" value="Periodic tryptophan protein 2 homolog"/>
    <property type="match status" value="1"/>
</dbReference>
<dbReference type="CDD" id="cd00200">
    <property type="entry name" value="WD40"/>
    <property type="match status" value="1"/>
</dbReference>
<dbReference type="InterPro" id="IPR036322">
    <property type="entry name" value="WD40_repeat_dom_sf"/>
</dbReference>
<accession>A0AAD9NE50</accession>
<gene>
    <name evidence="7" type="ORF">LSH36_57g02051</name>
</gene>
<keyword evidence="8" id="KW-1185">Reference proteome</keyword>
<dbReference type="GO" id="GO:0000028">
    <property type="term" value="P:ribosomal small subunit assembly"/>
    <property type="evidence" value="ECO:0007669"/>
    <property type="project" value="TreeGrafter"/>
</dbReference>
<dbReference type="InterPro" id="IPR019775">
    <property type="entry name" value="WD40_repeat_CS"/>
</dbReference>
<dbReference type="Pfam" id="PF04003">
    <property type="entry name" value="Utp12"/>
    <property type="match status" value="1"/>
</dbReference>
<organism evidence="7 8">
    <name type="scientific">Paralvinella palmiformis</name>
    <dbReference type="NCBI Taxonomy" id="53620"/>
    <lineage>
        <taxon>Eukaryota</taxon>
        <taxon>Metazoa</taxon>
        <taxon>Spiralia</taxon>
        <taxon>Lophotrochozoa</taxon>
        <taxon>Annelida</taxon>
        <taxon>Polychaeta</taxon>
        <taxon>Sedentaria</taxon>
        <taxon>Canalipalpata</taxon>
        <taxon>Terebellida</taxon>
        <taxon>Terebelliformia</taxon>
        <taxon>Alvinellidae</taxon>
        <taxon>Paralvinella</taxon>
    </lineage>
</organism>
<comment type="similarity">
    <text evidence="1">Belongs to the WD repeat PWP2 family.</text>
</comment>
<feature type="compositionally biased region" description="Acidic residues" evidence="5">
    <location>
        <begin position="231"/>
        <end position="247"/>
    </location>
</feature>
<dbReference type="PRINTS" id="PR00320">
    <property type="entry name" value="GPROTEINBRPT"/>
</dbReference>
<evidence type="ECO:0000256" key="3">
    <source>
        <dbReference type="ARBA" id="ARBA00022737"/>
    </source>
</evidence>
<dbReference type="InterPro" id="IPR020472">
    <property type="entry name" value="WD40_PAC1"/>
</dbReference>
<evidence type="ECO:0000313" key="8">
    <source>
        <dbReference type="Proteomes" id="UP001208570"/>
    </source>
</evidence>
<dbReference type="PROSITE" id="PS50294">
    <property type="entry name" value="WD_REPEATS_REGION"/>
    <property type="match status" value="3"/>
</dbReference>
<dbReference type="SUPFAM" id="SSF69322">
    <property type="entry name" value="Tricorn protease domain 2"/>
    <property type="match status" value="1"/>
</dbReference>
<feature type="repeat" description="WD" evidence="4">
    <location>
        <begin position="499"/>
        <end position="540"/>
    </location>
</feature>
<dbReference type="FunFam" id="2.130.10.10:FF:000216">
    <property type="entry name" value="Periodic tryptophan protein 2 homolog"/>
    <property type="match status" value="1"/>
</dbReference>
<feature type="repeat" description="WD" evidence="4">
    <location>
        <begin position="371"/>
        <end position="412"/>
    </location>
</feature>
<dbReference type="InterPro" id="IPR007148">
    <property type="entry name" value="SSU_processome_Utp12"/>
</dbReference>
<dbReference type="Gene3D" id="2.130.10.10">
    <property type="entry name" value="YVTN repeat-like/Quinoprotein amine dehydrogenase"/>
    <property type="match status" value="4"/>
</dbReference>
<dbReference type="InterPro" id="IPR015943">
    <property type="entry name" value="WD40/YVTN_repeat-like_dom_sf"/>
</dbReference>
<keyword evidence="3" id="KW-0677">Repeat</keyword>
<proteinExistence type="inferred from homology"/>
<dbReference type="GO" id="GO:0000462">
    <property type="term" value="P:maturation of SSU-rRNA from tricistronic rRNA transcript (SSU-rRNA, 5.8S rRNA, LSU-rRNA)"/>
    <property type="evidence" value="ECO:0007669"/>
    <property type="project" value="TreeGrafter"/>
</dbReference>
<dbReference type="Pfam" id="PF00400">
    <property type="entry name" value="WD40"/>
    <property type="match status" value="5"/>
</dbReference>
<evidence type="ECO:0000256" key="5">
    <source>
        <dbReference type="SAM" id="MobiDB-lite"/>
    </source>
</evidence>
<dbReference type="InterPro" id="IPR001680">
    <property type="entry name" value="WD40_rpt"/>
</dbReference>
<comment type="caution">
    <text evidence="7">The sequence shown here is derived from an EMBL/GenBank/DDBJ whole genome shotgun (WGS) entry which is preliminary data.</text>
</comment>
<dbReference type="SUPFAM" id="SSF50978">
    <property type="entry name" value="WD40 repeat-like"/>
    <property type="match status" value="1"/>
</dbReference>
<keyword evidence="2 4" id="KW-0853">WD repeat</keyword>
<dbReference type="PANTHER" id="PTHR19858:SF0">
    <property type="entry name" value="PERIODIC TRYPTOPHAN PROTEIN 2 HOMOLOG"/>
    <property type="match status" value="1"/>
</dbReference>
<evidence type="ECO:0000259" key="6">
    <source>
        <dbReference type="Pfam" id="PF04003"/>
    </source>
</evidence>
<evidence type="ECO:0000313" key="7">
    <source>
        <dbReference type="EMBL" id="KAK2164936.1"/>
    </source>
</evidence>
<dbReference type="InterPro" id="IPR027145">
    <property type="entry name" value="PWP2"/>
</dbReference>
<feature type="region of interest" description="Disordered" evidence="5">
    <location>
        <begin position="231"/>
        <end position="265"/>
    </location>
</feature>
<feature type="compositionally biased region" description="Basic and acidic residues" evidence="5">
    <location>
        <begin position="251"/>
        <end position="265"/>
    </location>
</feature>
<evidence type="ECO:0000256" key="2">
    <source>
        <dbReference type="ARBA" id="ARBA00022574"/>
    </source>
</evidence>
<evidence type="ECO:0000256" key="1">
    <source>
        <dbReference type="ARBA" id="ARBA00010226"/>
    </source>
</evidence>
<dbReference type="InterPro" id="IPR011044">
    <property type="entry name" value="Quino_amine_DH_bsu"/>
</dbReference>
<dbReference type="Proteomes" id="UP001208570">
    <property type="component" value="Unassembled WGS sequence"/>
</dbReference>
<dbReference type="SMART" id="SM00320">
    <property type="entry name" value="WD40"/>
    <property type="match status" value="13"/>
</dbReference>
<dbReference type="EMBL" id="JAODUP010000057">
    <property type="protein sequence ID" value="KAK2164936.1"/>
    <property type="molecule type" value="Genomic_DNA"/>
</dbReference>
<dbReference type="AlphaFoldDB" id="A0AAD9NE50"/>
<sequence>MKFSYKFSNLLGTVYRKGNLSFTPDGNTVISPVGNRITLFDLKNNKSETLPIESHFNITAITISPDGNLLIAVNEDGEAMLISLISRTVLHSYHFHRPVNSISFSPDGKKFAVTKENTILVFHAPGCTKEYNPFVLYRTFYGFYDETVCIDWTNDSRAFLVGGKDMNTRVYGAERFKNLIINSLGGHTDSIVAAFFEHDSLDVYSLSRNGQLCIWECDTDLEDLKPFITEDEAEQESSDSSSEEDLSLSDAQKKQEDEARKAMEDTEGKISYKRLKKHNYKESRGEGAPRALVTSAAFHKPTHILITGFEDGAFFLHEMPDFNLIHSLSISDHSITSIAFNKTGDWIALGCSSLGQLLVWEWQSESYVLKQQGHFNNMRSLAYSPDGQYIITGGDDGKVKVWNASSGFCFVTFTEHLAAITDVAFSQNGQVVVSSSLDGTVRAFDLNRYRNFRTFTSPRPAQFSCLTLDHSGDIVCAGGMDLFEIFVWSMQTGRLLEILAGHEGPISSLAFCSSHAILASGSWDHTVRLWDVFESKGAKEVIQLQSDALCVTYKPDGTEIGVATLDGQITFWNVHTANQMGCIEGRPHLGYTRKEMDKITAKKSSFGKAFTTLCYTADGSCVLAAGHSKNVCIFSVADQLLIKKFQITCNLSFDGTEEFLDRRKMTEFGSLALVEERQDDDDGKDISLPGVRKGDMSSRHWKPEVRVFSVSFSPTGRAWAATTTEGLLLYSLDNNLVFDPFDLEIDITPANVKKTLKQKEYATALMLAFLNLLSQSLPDKYIDKMLNFVASQLENTAHVEFYLVWCQAVLMRHTPKLKLRSENLGPVLRNLMKNLKHRYHDLSKLCDHNKYSLQYIISLSQLKRKNLSDSATETERGEDDTVLATADSSEDEQMLMWDSKSS</sequence>
<feature type="domain" description="Small-subunit processome Utp12" evidence="6">
    <location>
        <begin position="771"/>
        <end position="857"/>
    </location>
</feature>